<name>A0A7W6TBY2_9HYPH</name>
<evidence type="ECO:0000313" key="6">
    <source>
        <dbReference type="Proteomes" id="UP000576087"/>
    </source>
</evidence>
<evidence type="ECO:0000313" key="2">
    <source>
        <dbReference type="EMBL" id="MBB4409778.1"/>
    </source>
</evidence>
<dbReference type="Proteomes" id="UP000576087">
    <property type="component" value="Unassembled WGS sequence"/>
</dbReference>
<evidence type="ECO:0000313" key="3">
    <source>
        <dbReference type="EMBL" id="MBB4444465.1"/>
    </source>
</evidence>
<dbReference type="Proteomes" id="UP000524535">
    <property type="component" value="Unassembled WGS sequence"/>
</dbReference>
<evidence type="ECO:0000313" key="4">
    <source>
        <dbReference type="Proteomes" id="UP000520770"/>
    </source>
</evidence>
<organism evidence="2 5">
    <name type="scientific">Aliirhizobium cellulosilyticum</name>
    <dbReference type="NCBI Taxonomy" id="393664"/>
    <lineage>
        <taxon>Bacteria</taxon>
        <taxon>Pseudomonadati</taxon>
        <taxon>Pseudomonadota</taxon>
        <taxon>Alphaproteobacteria</taxon>
        <taxon>Hyphomicrobiales</taxon>
        <taxon>Rhizobiaceae</taxon>
        <taxon>Aliirhizobium</taxon>
    </lineage>
</organism>
<dbReference type="RefSeq" id="WP_183821815.1">
    <property type="nucleotide sequence ID" value="NZ_JACIGW010000001.1"/>
</dbReference>
<protein>
    <submittedName>
        <fullName evidence="2">Uncharacterized protein</fullName>
    </submittedName>
</protein>
<dbReference type="Proteomes" id="UP000520770">
    <property type="component" value="Unassembled WGS sequence"/>
</dbReference>
<proteinExistence type="predicted"/>
<gene>
    <name evidence="2" type="ORF">GGE31_000249</name>
    <name evidence="1" type="ORF">GGE33_001536</name>
    <name evidence="3" type="ORF">GGE35_000247</name>
</gene>
<reference evidence="4 5" key="1">
    <citation type="submission" date="2020-08" db="EMBL/GenBank/DDBJ databases">
        <title>Genomic Encyclopedia of Type Strains, Phase IV (KMG-V): Genome sequencing to study the core and pangenomes of soil and plant-associated prokaryotes.</title>
        <authorList>
            <person name="Whitman W."/>
        </authorList>
    </citation>
    <scope>NUCLEOTIDE SEQUENCE [LARGE SCALE GENOMIC DNA]</scope>
    <source>
        <strain evidence="2 5">SEMIA 444</strain>
        <strain evidence="1 4">SEMIA 448</strain>
        <strain evidence="3 6">SEMIA 452</strain>
    </source>
</reference>
<evidence type="ECO:0000313" key="1">
    <source>
        <dbReference type="EMBL" id="MBB4347828.1"/>
    </source>
</evidence>
<dbReference type="EMBL" id="JACIHM010000001">
    <property type="protein sequence ID" value="MBB4444465.1"/>
    <property type="molecule type" value="Genomic_DNA"/>
</dbReference>
<dbReference type="EMBL" id="JACIGW010000001">
    <property type="protein sequence ID" value="MBB4347828.1"/>
    <property type="molecule type" value="Genomic_DNA"/>
</dbReference>
<dbReference type="EMBL" id="JACIGY010000001">
    <property type="protein sequence ID" value="MBB4409778.1"/>
    <property type="molecule type" value="Genomic_DNA"/>
</dbReference>
<dbReference type="AlphaFoldDB" id="A0A7W6TBY2"/>
<comment type="caution">
    <text evidence="2">The sequence shown here is derived from an EMBL/GenBank/DDBJ whole genome shotgun (WGS) entry which is preliminary data.</text>
</comment>
<evidence type="ECO:0000313" key="5">
    <source>
        <dbReference type="Proteomes" id="UP000524535"/>
    </source>
</evidence>
<sequence length="47" mass="5407">MLYVFKNSNGLQIAWNSEPPKAFRQTRPSDISRRMSLFGFIRTSNSG</sequence>
<accession>A0A7W6TBY2</accession>
<keyword evidence="5" id="KW-1185">Reference proteome</keyword>